<keyword evidence="3" id="KW-1185">Reference proteome</keyword>
<comment type="caution">
    <text evidence="2">The sequence shown here is derived from an EMBL/GenBank/DDBJ whole genome shotgun (WGS) entry which is preliminary data.</text>
</comment>
<dbReference type="AlphaFoldDB" id="A0A4Q7U1M7"/>
<accession>A0A4Q7U1M7</accession>
<evidence type="ECO:0008006" key="4">
    <source>
        <dbReference type="Google" id="ProtNLM"/>
    </source>
</evidence>
<dbReference type="EMBL" id="SHKI01000003">
    <property type="protein sequence ID" value="RZT66767.1"/>
    <property type="molecule type" value="Genomic_DNA"/>
</dbReference>
<evidence type="ECO:0000256" key="1">
    <source>
        <dbReference type="SAM" id="MobiDB-lite"/>
    </source>
</evidence>
<dbReference type="Proteomes" id="UP000291832">
    <property type="component" value="Unassembled WGS sequence"/>
</dbReference>
<organism evidence="2 3">
    <name type="scientific">Leucobacter luti</name>
    <dbReference type="NCBI Taxonomy" id="340320"/>
    <lineage>
        <taxon>Bacteria</taxon>
        <taxon>Bacillati</taxon>
        <taxon>Actinomycetota</taxon>
        <taxon>Actinomycetes</taxon>
        <taxon>Micrococcales</taxon>
        <taxon>Microbacteriaceae</taxon>
        <taxon>Leucobacter</taxon>
    </lineage>
</organism>
<protein>
    <recommendedName>
        <fullName evidence="4">DNA (cytosine-5-)-methyltransferase</fullName>
    </recommendedName>
</protein>
<dbReference type="InterPro" id="IPR029063">
    <property type="entry name" value="SAM-dependent_MTases_sf"/>
</dbReference>
<dbReference type="SUPFAM" id="SSF53335">
    <property type="entry name" value="S-adenosyl-L-methionine-dependent methyltransferases"/>
    <property type="match status" value="1"/>
</dbReference>
<evidence type="ECO:0000313" key="3">
    <source>
        <dbReference type="Proteomes" id="UP000291832"/>
    </source>
</evidence>
<reference evidence="2 3" key="1">
    <citation type="journal article" date="2015" name="Stand. Genomic Sci.">
        <title>Genomic Encyclopedia of Bacterial and Archaeal Type Strains, Phase III: the genomes of soil and plant-associated and newly described type strains.</title>
        <authorList>
            <person name="Whitman W.B."/>
            <person name="Woyke T."/>
            <person name="Klenk H.P."/>
            <person name="Zhou Y."/>
            <person name="Lilburn T.G."/>
            <person name="Beck B.J."/>
            <person name="De Vos P."/>
            <person name="Vandamme P."/>
            <person name="Eisen J.A."/>
            <person name="Garrity G."/>
            <person name="Hugenholtz P."/>
            <person name="Kyrpides N.C."/>
        </authorList>
    </citation>
    <scope>NUCLEOTIDE SEQUENCE [LARGE SCALE GENOMIC DNA]</scope>
    <source>
        <strain evidence="2 3">RF6</strain>
    </source>
</reference>
<gene>
    <name evidence="2" type="ORF">EV139_0894</name>
</gene>
<proteinExistence type="predicted"/>
<feature type="region of interest" description="Disordered" evidence="1">
    <location>
        <begin position="144"/>
        <end position="164"/>
    </location>
</feature>
<evidence type="ECO:0000313" key="2">
    <source>
        <dbReference type="EMBL" id="RZT66767.1"/>
    </source>
</evidence>
<name>A0A4Q7U1M7_9MICO</name>
<sequence length="306" mass="32606">MRRIATWNSARDVWETDQVDVISQRSDVYSGTFTISGSMRNGVAYEHQMSAPLTDDSGSLFSQLGGKLLPSPVAQPSGNSPDDHLRKKPGREVVTDLAIIVENGLLETGGKLLPTPLSNEANGAGAHGDGGDDLRTAVSLLPTPKAGDADFGMPRTSGRPPEKSTHLMTRLAHTSPNAMLPTPRATRGGSATEIAYGFGGERSDDYREQGSIELPENAEWGPYAAAIERWEAVLGRPAPDPTELGPKGGRRLSAAFVEWLMGLPEGWVTDPVLGLSRTQQLKMLGNGVVTQQAVAALATTVTQRKE</sequence>